<reference evidence="2 3" key="1">
    <citation type="journal article" date="2015" name="Sci. Rep.">
        <title>Unraveling adaptation of Pontibacter korlensis to radiation and infertility in desert through complete genome and comparative transcriptomic analysis.</title>
        <authorList>
            <person name="Dai J."/>
            <person name="Dai W."/>
            <person name="Qiu C."/>
            <person name="Yang Z."/>
            <person name="Zhang Y."/>
            <person name="Zhou M."/>
            <person name="Zhang L."/>
            <person name="Fang C."/>
            <person name="Gao Q."/>
            <person name="Yang Q."/>
            <person name="Li X."/>
            <person name="Wang Z."/>
            <person name="Wang Z."/>
            <person name="Jia Z."/>
            <person name="Chen X."/>
        </authorList>
    </citation>
    <scope>NUCLEOTIDE SEQUENCE [LARGE SCALE GENOMIC DNA]</scope>
    <source>
        <strain evidence="2 3">X14-1T</strain>
    </source>
</reference>
<evidence type="ECO:0000313" key="2">
    <source>
        <dbReference type="EMBL" id="AKD02397.1"/>
    </source>
</evidence>
<dbReference type="AlphaFoldDB" id="A0A0E3UVC1"/>
<evidence type="ECO:0000259" key="1">
    <source>
        <dbReference type="Pfam" id="PF01814"/>
    </source>
</evidence>
<name>A0A0E3UVC1_9BACT</name>
<protein>
    <recommendedName>
        <fullName evidence="1">Hemerythrin-like domain-containing protein</fullName>
    </recommendedName>
</protein>
<dbReference type="Gene3D" id="1.20.120.520">
    <property type="entry name" value="nmb1532 protein domain like"/>
    <property type="match status" value="1"/>
</dbReference>
<dbReference type="Proteomes" id="UP000033109">
    <property type="component" value="Chromosome"/>
</dbReference>
<dbReference type="KEGG" id="pko:PKOR_03735"/>
<dbReference type="PATRIC" id="fig|400092.3.peg.841"/>
<evidence type="ECO:0000313" key="3">
    <source>
        <dbReference type="Proteomes" id="UP000033109"/>
    </source>
</evidence>
<organism evidence="2 3">
    <name type="scientific">Pontibacter korlensis</name>
    <dbReference type="NCBI Taxonomy" id="400092"/>
    <lineage>
        <taxon>Bacteria</taxon>
        <taxon>Pseudomonadati</taxon>
        <taxon>Bacteroidota</taxon>
        <taxon>Cytophagia</taxon>
        <taxon>Cytophagales</taxon>
        <taxon>Hymenobacteraceae</taxon>
        <taxon>Pontibacter</taxon>
    </lineage>
</organism>
<dbReference type="EMBL" id="CP009621">
    <property type="protein sequence ID" value="AKD02397.1"/>
    <property type="molecule type" value="Genomic_DNA"/>
</dbReference>
<dbReference type="InterPro" id="IPR012312">
    <property type="entry name" value="Hemerythrin-like"/>
</dbReference>
<dbReference type="Pfam" id="PF01814">
    <property type="entry name" value="Hemerythrin"/>
    <property type="match status" value="1"/>
</dbReference>
<sequence length="119" mass="13998">MPTTPATKRDYVLDFLKEHLLPHFKLEEQTVFILAADTSEELRQQAIHLQSEHRKLEQFILALPKATDAELPVKLDEVGKMLEQHIRQEERVFFEALQQELPEEKLQELQQQVLEQLGE</sequence>
<gene>
    <name evidence="2" type="ORF">PKOR_03735</name>
</gene>
<keyword evidence="3" id="KW-1185">Reference proteome</keyword>
<accession>A0A0E3UVC1</accession>
<proteinExistence type="predicted"/>
<dbReference type="HOGENOM" id="CLU_129685_2_0_10"/>
<feature type="domain" description="Hemerythrin-like" evidence="1">
    <location>
        <begin position="7"/>
        <end position="97"/>
    </location>
</feature>